<comment type="caution">
    <text evidence="3">The sequence shown here is derived from an EMBL/GenBank/DDBJ whole genome shotgun (WGS) entry which is preliminary data.</text>
</comment>
<dbReference type="EMBL" id="BONX01000043">
    <property type="protein sequence ID" value="GIG99192.1"/>
    <property type="molecule type" value="Genomic_DNA"/>
</dbReference>
<keyword evidence="1" id="KW-0472">Membrane</keyword>
<keyword evidence="1" id="KW-1133">Transmembrane helix</keyword>
<dbReference type="PANTHER" id="PTHR40763:SF4">
    <property type="entry name" value="DUF1707 DOMAIN-CONTAINING PROTEIN"/>
    <property type="match status" value="1"/>
</dbReference>
<gene>
    <name evidence="3" type="ORF">Pma05_57650</name>
</gene>
<evidence type="ECO:0000256" key="1">
    <source>
        <dbReference type="SAM" id="Phobius"/>
    </source>
</evidence>
<dbReference type="RefSeq" id="WP_203860599.1">
    <property type="nucleotide sequence ID" value="NZ_BAAAZQ010000012.1"/>
</dbReference>
<reference evidence="3 4" key="1">
    <citation type="submission" date="2021-01" db="EMBL/GenBank/DDBJ databases">
        <title>Whole genome shotgun sequence of Plantactinospora mayteni NBRC 109088.</title>
        <authorList>
            <person name="Komaki H."/>
            <person name="Tamura T."/>
        </authorList>
    </citation>
    <scope>NUCLEOTIDE SEQUENCE [LARGE SCALE GENOMIC DNA]</scope>
    <source>
        <strain evidence="3 4">NBRC 109088</strain>
    </source>
</reference>
<keyword evidence="1" id="KW-0812">Transmembrane</keyword>
<name>A0ABQ4EX64_9ACTN</name>
<keyword evidence="4" id="KW-1185">Reference proteome</keyword>
<evidence type="ECO:0000313" key="4">
    <source>
        <dbReference type="Proteomes" id="UP000621500"/>
    </source>
</evidence>
<feature type="transmembrane region" description="Helical" evidence="1">
    <location>
        <begin position="77"/>
        <end position="97"/>
    </location>
</feature>
<evidence type="ECO:0000259" key="2">
    <source>
        <dbReference type="Pfam" id="PF08044"/>
    </source>
</evidence>
<dbReference type="Pfam" id="PF08044">
    <property type="entry name" value="DUF1707"/>
    <property type="match status" value="1"/>
</dbReference>
<organism evidence="3 4">
    <name type="scientific">Plantactinospora mayteni</name>
    <dbReference type="NCBI Taxonomy" id="566021"/>
    <lineage>
        <taxon>Bacteria</taxon>
        <taxon>Bacillati</taxon>
        <taxon>Actinomycetota</taxon>
        <taxon>Actinomycetes</taxon>
        <taxon>Micromonosporales</taxon>
        <taxon>Micromonosporaceae</taxon>
        <taxon>Plantactinospora</taxon>
    </lineage>
</organism>
<feature type="domain" description="DUF1707" evidence="2">
    <location>
        <begin position="5"/>
        <end position="57"/>
    </location>
</feature>
<sequence length="99" mass="10550">MDGRLRASDSDRQRVVADLQRHTEQGRLSLDEFSERVGAVYTARTLGELATVTRDLPAAPATPGPAEGGSTGGRRELLIVFAVAVVTLLLLGAFMAVTR</sequence>
<evidence type="ECO:0000313" key="3">
    <source>
        <dbReference type="EMBL" id="GIG99192.1"/>
    </source>
</evidence>
<accession>A0ABQ4EX64</accession>
<dbReference type="PANTHER" id="PTHR40763">
    <property type="entry name" value="MEMBRANE PROTEIN-RELATED"/>
    <property type="match status" value="1"/>
</dbReference>
<proteinExistence type="predicted"/>
<dbReference type="InterPro" id="IPR012551">
    <property type="entry name" value="DUF1707_SHOCT-like"/>
</dbReference>
<dbReference type="Proteomes" id="UP000621500">
    <property type="component" value="Unassembled WGS sequence"/>
</dbReference>
<protein>
    <recommendedName>
        <fullName evidence="2">DUF1707 domain-containing protein</fullName>
    </recommendedName>
</protein>